<keyword evidence="4" id="KW-1185">Reference proteome</keyword>
<sequence length="967" mass="107316">MLDPVSFAALITSSAKLLERGLKLAHWDGWTHFPSHDRLTWLTKLLGLSGEVVGAIGDSLKHLAPASARPEQAVHLWAIHVACFGEALAAHWGGSEDMSARTNEWGQWFAPAWVRARAHEIDAAFRFAADLLERIPQARLPRSTWLTEPTASPMYQALWKAFTRHESPEGATSLILCERDGDVQAFERAFARAFRDALARGGNAELRAFLLDGQPRGDALRQLLVAEMAAWRHKHVFAGVDTSEGIPELPLGETYVEPTAEVRVGNTKWEEPVLMLLDDLLSEHRVVYVTADFGMGKSLTARTLAWKWASAYLDPHTDTPSVDRIFPVHIRCGHTSSFRDGLDGIIRRALKRNAEAVGVSVRLDDTALAPPPSEQRAVIILDGLDELVMTTDQTRDLIRELLDHATDRQRFIVFSRPEALSHLYAEPSAAGIPNVKLNRFNEHQIDEWLAAWPTDAPTRRKLEAHRLGELASIPILLFMLTLTWQTFAAEDKPIPRVQIYEAFFDTLAAGKYERGGETHPYIRAAAERTRDTLVEAGDLPSWKEPEEGKRRAVEAIRWLMDRVAWEAVRHEFAGDMLSRRHVENILADELHLPDSTLEQVRIGLLLGMQAQLSGGVQQFFFGHRSFLEFAAARYWERQLRHVCTSDRHHPEAIERTLTGAPLPHHESRVLPFLREMLDAWDEQDRRRLLAWSRRTFEDESIRCRGDLRQTLRNDQRTLVRQSALAIGCDLARSLDERFDIHDGAVLLTISAWWSLAKKFPLIHAPGIRGAARPHLIGLCAPLANLTGADLEGANLRNAILKGAMLGGATLTGATLSGANLIQAKMIGAQLDEANLVRAHLTHANLECAGLRRANLEGTDLKRANLIRTTLSSAILTDADLSSANLFRADLEGAEFVRANLGKANLVSANLRGANLTGANLRGANLRGADLRGCIHDSETRWPAGFSGAMPPPLPDVSSSGSGADDPW</sequence>
<evidence type="ECO:0000259" key="2">
    <source>
        <dbReference type="PROSITE" id="PS50837"/>
    </source>
</evidence>
<dbReference type="InterPro" id="IPR051082">
    <property type="entry name" value="Pentapeptide-BTB/POZ_domain"/>
</dbReference>
<dbReference type="PANTHER" id="PTHR14136:SF17">
    <property type="entry name" value="BTB_POZ DOMAIN-CONTAINING PROTEIN KCTD9"/>
    <property type="match status" value="1"/>
</dbReference>
<dbReference type="SUPFAM" id="SSF52540">
    <property type="entry name" value="P-loop containing nucleoside triphosphate hydrolases"/>
    <property type="match status" value="1"/>
</dbReference>
<feature type="domain" description="NACHT" evidence="2">
    <location>
        <begin position="285"/>
        <end position="419"/>
    </location>
</feature>
<dbReference type="InterPro" id="IPR007111">
    <property type="entry name" value="NACHT_NTPase"/>
</dbReference>
<feature type="region of interest" description="Disordered" evidence="1">
    <location>
        <begin position="943"/>
        <end position="967"/>
    </location>
</feature>
<dbReference type="Gene3D" id="3.40.50.300">
    <property type="entry name" value="P-loop containing nucleotide triphosphate hydrolases"/>
    <property type="match status" value="1"/>
</dbReference>
<evidence type="ECO:0000313" key="3">
    <source>
        <dbReference type="EMBL" id="MDC0672661.1"/>
    </source>
</evidence>
<protein>
    <submittedName>
        <fullName evidence="3">Pentapeptide repeat-containing protein</fullName>
    </submittedName>
</protein>
<dbReference type="PANTHER" id="PTHR14136">
    <property type="entry name" value="BTB_POZ DOMAIN-CONTAINING PROTEIN KCTD9"/>
    <property type="match status" value="1"/>
</dbReference>
<evidence type="ECO:0000256" key="1">
    <source>
        <dbReference type="SAM" id="MobiDB-lite"/>
    </source>
</evidence>
<dbReference type="InterPro" id="IPR001646">
    <property type="entry name" value="5peptide_repeat"/>
</dbReference>
<proteinExistence type="predicted"/>
<dbReference type="PROSITE" id="PS50837">
    <property type="entry name" value="NACHT"/>
    <property type="match status" value="1"/>
</dbReference>
<gene>
    <name evidence="3" type="ORF">POL58_33225</name>
</gene>
<dbReference type="InterPro" id="IPR027417">
    <property type="entry name" value="P-loop_NTPase"/>
</dbReference>
<dbReference type="SUPFAM" id="SSF141571">
    <property type="entry name" value="Pentapeptide repeat-like"/>
    <property type="match status" value="1"/>
</dbReference>
<evidence type="ECO:0000313" key="4">
    <source>
        <dbReference type="Proteomes" id="UP001217838"/>
    </source>
</evidence>
<dbReference type="RefSeq" id="WP_272004605.1">
    <property type="nucleotide sequence ID" value="NZ_JAQNDN010000019.1"/>
</dbReference>
<accession>A0ABT5BET3</accession>
<dbReference type="Gene3D" id="2.160.20.80">
    <property type="entry name" value="E3 ubiquitin-protein ligase SopA"/>
    <property type="match status" value="1"/>
</dbReference>
<reference evidence="3 4" key="1">
    <citation type="submission" date="2022-11" db="EMBL/GenBank/DDBJ databases">
        <title>Minimal conservation of predation-associated metabolite biosynthetic gene clusters underscores biosynthetic potential of Myxococcota including descriptions for ten novel species: Archangium lansinium sp. nov., Myxococcus landrumus sp. nov., Nannocystis bai.</title>
        <authorList>
            <person name="Ahearne A."/>
            <person name="Stevens C."/>
            <person name="Dowd S."/>
        </authorList>
    </citation>
    <scope>NUCLEOTIDE SEQUENCE [LARGE SCALE GENOMIC DNA]</scope>
    <source>
        <strain evidence="3 4">NCELM</strain>
    </source>
</reference>
<dbReference type="Pfam" id="PF05729">
    <property type="entry name" value="NACHT"/>
    <property type="match status" value="1"/>
</dbReference>
<dbReference type="Proteomes" id="UP001217838">
    <property type="component" value="Unassembled WGS sequence"/>
</dbReference>
<dbReference type="Pfam" id="PF00805">
    <property type="entry name" value="Pentapeptide"/>
    <property type="match status" value="3"/>
</dbReference>
<name>A0ABT5BET3_9BACT</name>
<dbReference type="EMBL" id="JAQNDN010000019">
    <property type="protein sequence ID" value="MDC0672661.1"/>
    <property type="molecule type" value="Genomic_DNA"/>
</dbReference>
<organism evidence="3 4">
    <name type="scientific">Nannocystis radixulma</name>
    <dbReference type="NCBI Taxonomy" id="2995305"/>
    <lineage>
        <taxon>Bacteria</taxon>
        <taxon>Pseudomonadati</taxon>
        <taxon>Myxococcota</taxon>
        <taxon>Polyangia</taxon>
        <taxon>Nannocystales</taxon>
        <taxon>Nannocystaceae</taxon>
        <taxon>Nannocystis</taxon>
    </lineage>
</organism>
<comment type="caution">
    <text evidence="3">The sequence shown here is derived from an EMBL/GenBank/DDBJ whole genome shotgun (WGS) entry which is preliminary data.</text>
</comment>